<sequence length="106" mass="11822">MNSIIILLVSVANCELIWPKKDQVAIIDGDVAIGGLMMIHERDEHLICGQVMPQGGIQATEAMLYTIRWINDNKIIPGINLGARIKDDCDRDIYGLEQSVDFIRGK</sequence>
<dbReference type="Gene3D" id="3.40.50.2300">
    <property type="match status" value="1"/>
</dbReference>
<feature type="signal peptide" evidence="7">
    <location>
        <begin position="1"/>
        <end position="19"/>
    </location>
</feature>
<evidence type="ECO:0000256" key="6">
    <source>
        <dbReference type="ARBA" id="ARBA00023180"/>
    </source>
</evidence>
<evidence type="ECO:0000313" key="9">
    <source>
        <dbReference type="Proteomes" id="UP000549394"/>
    </source>
</evidence>
<dbReference type="InterPro" id="IPR000337">
    <property type="entry name" value="GPCR_3"/>
</dbReference>
<dbReference type="GO" id="GO:0004930">
    <property type="term" value="F:G protein-coupled receptor activity"/>
    <property type="evidence" value="ECO:0007669"/>
    <property type="project" value="InterPro"/>
</dbReference>
<evidence type="ECO:0000256" key="3">
    <source>
        <dbReference type="ARBA" id="ARBA00022989"/>
    </source>
</evidence>
<reference evidence="8 9" key="1">
    <citation type="submission" date="2020-08" db="EMBL/GenBank/DDBJ databases">
        <authorList>
            <person name="Hejnol A."/>
        </authorList>
    </citation>
    <scope>NUCLEOTIDE SEQUENCE [LARGE SCALE GENOMIC DNA]</scope>
</reference>
<keyword evidence="6" id="KW-0325">Glycoprotein</keyword>
<dbReference type="InterPro" id="IPR028082">
    <property type="entry name" value="Peripla_BP_I"/>
</dbReference>
<evidence type="ECO:0000256" key="1">
    <source>
        <dbReference type="ARBA" id="ARBA00004141"/>
    </source>
</evidence>
<keyword evidence="2" id="KW-0812">Transmembrane</keyword>
<keyword evidence="9" id="KW-1185">Reference proteome</keyword>
<comment type="caution">
    <text evidence="8">The sequence shown here is derived from an EMBL/GenBank/DDBJ whole genome shotgun (WGS) entry which is preliminary data.</text>
</comment>
<dbReference type="OrthoDB" id="425344at2759"/>
<evidence type="ECO:0000313" key="8">
    <source>
        <dbReference type="EMBL" id="CAD5124837.1"/>
    </source>
</evidence>
<organism evidence="8 9">
    <name type="scientific">Dimorphilus gyrociliatus</name>
    <dbReference type="NCBI Taxonomy" id="2664684"/>
    <lineage>
        <taxon>Eukaryota</taxon>
        <taxon>Metazoa</taxon>
        <taxon>Spiralia</taxon>
        <taxon>Lophotrochozoa</taxon>
        <taxon>Annelida</taxon>
        <taxon>Polychaeta</taxon>
        <taxon>Polychaeta incertae sedis</taxon>
        <taxon>Dinophilidae</taxon>
        <taxon>Dimorphilus</taxon>
    </lineage>
</organism>
<dbReference type="PANTHER" id="PTHR24060">
    <property type="entry name" value="METABOTROPIC GLUTAMATE RECEPTOR"/>
    <property type="match status" value="1"/>
</dbReference>
<keyword evidence="5" id="KW-0675">Receptor</keyword>
<accession>A0A7I8W9Q3</accession>
<dbReference type="Proteomes" id="UP000549394">
    <property type="component" value="Unassembled WGS sequence"/>
</dbReference>
<protein>
    <submittedName>
        <fullName evidence="8">DgyrCDS13094</fullName>
    </submittedName>
</protein>
<evidence type="ECO:0000256" key="7">
    <source>
        <dbReference type="SAM" id="SignalP"/>
    </source>
</evidence>
<evidence type="ECO:0000256" key="5">
    <source>
        <dbReference type="ARBA" id="ARBA00023170"/>
    </source>
</evidence>
<name>A0A7I8W9Q3_9ANNE</name>
<gene>
    <name evidence="8" type="ORF">DGYR_LOCUS12320</name>
</gene>
<keyword evidence="7" id="KW-0732">Signal</keyword>
<dbReference type="AlphaFoldDB" id="A0A7I8W9Q3"/>
<dbReference type="InterPro" id="IPR050726">
    <property type="entry name" value="mGluR"/>
</dbReference>
<dbReference type="GO" id="GO:0016020">
    <property type="term" value="C:membrane"/>
    <property type="evidence" value="ECO:0007669"/>
    <property type="project" value="UniProtKB-SubCell"/>
</dbReference>
<evidence type="ECO:0000256" key="4">
    <source>
        <dbReference type="ARBA" id="ARBA00023136"/>
    </source>
</evidence>
<evidence type="ECO:0000256" key="2">
    <source>
        <dbReference type="ARBA" id="ARBA00022692"/>
    </source>
</evidence>
<keyword evidence="3" id="KW-1133">Transmembrane helix</keyword>
<proteinExistence type="predicted"/>
<dbReference type="PRINTS" id="PR00248">
    <property type="entry name" value="GPCRMGR"/>
</dbReference>
<dbReference type="SUPFAM" id="SSF53822">
    <property type="entry name" value="Periplasmic binding protein-like I"/>
    <property type="match status" value="1"/>
</dbReference>
<dbReference type="EMBL" id="CAJFCJ010000023">
    <property type="protein sequence ID" value="CAD5124837.1"/>
    <property type="molecule type" value="Genomic_DNA"/>
</dbReference>
<comment type="subcellular location">
    <subcellularLocation>
        <location evidence="1">Membrane</location>
        <topology evidence="1">Multi-pass membrane protein</topology>
    </subcellularLocation>
</comment>
<feature type="chain" id="PRO_5029783961" evidence="7">
    <location>
        <begin position="20"/>
        <end position="106"/>
    </location>
</feature>
<keyword evidence="4" id="KW-0472">Membrane</keyword>